<comment type="cofactor">
    <cofactor evidence="1">
        <name>Mg(2+)</name>
        <dbReference type="ChEBI" id="CHEBI:18420"/>
    </cofactor>
</comment>
<keyword evidence="12" id="KW-1208">Phospholipid metabolism</keyword>
<accession>A0ABX6YLR1</accession>
<dbReference type="NCBIfam" id="TIGR00147">
    <property type="entry name" value="YegS/Rv2252/BmrU family lipid kinase"/>
    <property type="match status" value="1"/>
</dbReference>
<keyword evidence="6" id="KW-0547">Nucleotide-binding</keyword>
<protein>
    <submittedName>
        <fullName evidence="14">YegS/Rv2252/BmrU family lipid kinase</fullName>
    </submittedName>
</protein>
<keyword evidence="5" id="KW-0479">Metal-binding</keyword>
<evidence type="ECO:0000256" key="5">
    <source>
        <dbReference type="ARBA" id="ARBA00022723"/>
    </source>
</evidence>
<sequence>MTREHPRIAVAINPTSSFGAHSAQGMRVVEALAQHGVEVTTLIEASADKLFNATVRAVTDAPDALVAVGGDGLVNLTINALAETDVPLAIVPTGTGNDLARGLGIRRQKSDAAALRIVSALRAGSIRAVDVGVVTTSLGERRFGGVVSVGFDARVNARANAMRWPRGGARYVLATLREVVSLRDEKLTMTDGLETLQFDGTFVSIANNRFIGGGMAIAPEAELDDGLFDVVRVDPVSRLELLMFFPRVFAGTHTKLNVVHVRRQREISLTGAGIDLYADGEKLGTLPASIRMLPGELRVLA</sequence>
<dbReference type="Gene3D" id="2.60.200.40">
    <property type="match status" value="1"/>
</dbReference>
<evidence type="ECO:0000313" key="14">
    <source>
        <dbReference type="EMBL" id="QPZ39774.1"/>
    </source>
</evidence>
<gene>
    <name evidence="14" type="ORF">HCR76_06990</name>
</gene>
<dbReference type="Gene3D" id="3.40.50.10330">
    <property type="entry name" value="Probable inorganic polyphosphate/atp-NAD kinase, domain 1"/>
    <property type="match status" value="1"/>
</dbReference>
<keyword evidence="15" id="KW-1185">Reference proteome</keyword>
<feature type="domain" description="DAGKc" evidence="13">
    <location>
        <begin position="3"/>
        <end position="137"/>
    </location>
</feature>
<name>A0ABX6YLR1_9MICO</name>
<evidence type="ECO:0000256" key="8">
    <source>
        <dbReference type="ARBA" id="ARBA00022840"/>
    </source>
</evidence>
<dbReference type="SMART" id="SM00046">
    <property type="entry name" value="DAGKc"/>
    <property type="match status" value="1"/>
</dbReference>
<evidence type="ECO:0000313" key="15">
    <source>
        <dbReference type="Proteomes" id="UP000662814"/>
    </source>
</evidence>
<organism evidence="14 15">
    <name type="scientific">Paramicrobacterium chengjingii</name>
    <dbReference type="NCBI Taxonomy" id="2769067"/>
    <lineage>
        <taxon>Bacteria</taxon>
        <taxon>Bacillati</taxon>
        <taxon>Actinomycetota</taxon>
        <taxon>Actinomycetes</taxon>
        <taxon>Micrococcales</taxon>
        <taxon>Microbacteriaceae</taxon>
        <taxon>Paramicrobacterium</taxon>
    </lineage>
</organism>
<keyword evidence="9" id="KW-0460">Magnesium</keyword>
<evidence type="ECO:0000256" key="3">
    <source>
        <dbReference type="ARBA" id="ARBA00022516"/>
    </source>
</evidence>
<dbReference type="InterPro" id="IPR050187">
    <property type="entry name" value="Lipid_Phosphate_FormReg"/>
</dbReference>
<keyword evidence="3" id="KW-0444">Lipid biosynthesis</keyword>
<evidence type="ECO:0000256" key="4">
    <source>
        <dbReference type="ARBA" id="ARBA00022679"/>
    </source>
</evidence>
<keyword evidence="10" id="KW-0443">Lipid metabolism</keyword>
<dbReference type="Proteomes" id="UP000662814">
    <property type="component" value="Chromosome"/>
</dbReference>
<dbReference type="InterPro" id="IPR017438">
    <property type="entry name" value="ATP-NAD_kinase_N"/>
</dbReference>
<dbReference type="PANTHER" id="PTHR12358">
    <property type="entry name" value="SPHINGOSINE KINASE"/>
    <property type="match status" value="1"/>
</dbReference>
<dbReference type="Pfam" id="PF00781">
    <property type="entry name" value="DAGK_cat"/>
    <property type="match status" value="1"/>
</dbReference>
<dbReference type="GO" id="GO:0016301">
    <property type="term" value="F:kinase activity"/>
    <property type="evidence" value="ECO:0007669"/>
    <property type="project" value="UniProtKB-KW"/>
</dbReference>
<dbReference type="Pfam" id="PF19279">
    <property type="entry name" value="YegS_C"/>
    <property type="match status" value="1"/>
</dbReference>
<evidence type="ECO:0000256" key="10">
    <source>
        <dbReference type="ARBA" id="ARBA00023098"/>
    </source>
</evidence>
<dbReference type="InterPro" id="IPR001206">
    <property type="entry name" value="Diacylglycerol_kinase_cat_dom"/>
</dbReference>
<proteinExistence type="inferred from homology"/>
<dbReference type="SUPFAM" id="SSF111331">
    <property type="entry name" value="NAD kinase/diacylglycerol kinase-like"/>
    <property type="match status" value="1"/>
</dbReference>
<dbReference type="RefSeq" id="WP_166989486.1">
    <property type="nucleotide sequence ID" value="NZ_CP061169.1"/>
</dbReference>
<keyword evidence="11" id="KW-0594">Phospholipid biosynthesis</keyword>
<evidence type="ECO:0000256" key="2">
    <source>
        <dbReference type="ARBA" id="ARBA00005983"/>
    </source>
</evidence>
<reference evidence="14 15" key="1">
    <citation type="submission" date="2020-12" db="EMBL/GenBank/DDBJ databases">
        <title>Microbacterium sp. HY060.</title>
        <authorList>
            <person name="Zhou J."/>
        </authorList>
    </citation>
    <scope>NUCLEOTIDE SEQUENCE [LARGE SCALE GENOMIC DNA]</scope>
    <source>
        <strain evidence="14 15">HY60</strain>
    </source>
</reference>
<dbReference type="PANTHER" id="PTHR12358:SF106">
    <property type="entry name" value="LIPID KINASE YEGS"/>
    <property type="match status" value="1"/>
</dbReference>
<keyword evidence="4" id="KW-0808">Transferase</keyword>
<dbReference type="InterPro" id="IPR045540">
    <property type="entry name" value="YegS/DAGK_C"/>
</dbReference>
<comment type="similarity">
    <text evidence="2">Belongs to the diacylglycerol/lipid kinase family.</text>
</comment>
<evidence type="ECO:0000256" key="6">
    <source>
        <dbReference type="ARBA" id="ARBA00022741"/>
    </source>
</evidence>
<dbReference type="InterPro" id="IPR016064">
    <property type="entry name" value="NAD/diacylglycerol_kinase_sf"/>
</dbReference>
<evidence type="ECO:0000256" key="9">
    <source>
        <dbReference type="ARBA" id="ARBA00022842"/>
    </source>
</evidence>
<dbReference type="InterPro" id="IPR005218">
    <property type="entry name" value="Diacylglycerol/lipid_kinase"/>
</dbReference>
<evidence type="ECO:0000256" key="7">
    <source>
        <dbReference type="ARBA" id="ARBA00022777"/>
    </source>
</evidence>
<evidence type="ECO:0000256" key="12">
    <source>
        <dbReference type="ARBA" id="ARBA00023264"/>
    </source>
</evidence>
<evidence type="ECO:0000259" key="13">
    <source>
        <dbReference type="PROSITE" id="PS50146"/>
    </source>
</evidence>
<evidence type="ECO:0000256" key="1">
    <source>
        <dbReference type="ARBA" id="ARBA00001946"/>
    </source>
</evidence>
<keyword evidence="8" id="KW-0067">ATP-binding</keyword>
<dbReference type="EMBL" id="CP061169">
    <property type="protein sequence ID" value="QPZ39774.1"/>
    <property type="molecule type" value="Genomic_DNA"/>
</dbReference>
<keyword evidence="7 14" id="KW-0418">Kinase</keyword>
<dbReference type="PROSITE" id="PS50146">
    <property type="entry name" value="DAGK"/>
    <property type="match status" value="1"/>
</dbReference>
<evidence type="ECO:0000256" key="11">
    <source>
        <dbReference type="ARBA" id="ARBA00023209"/>
    </source>
</evidence>